<proteinExistence type="inferred from homology"/>
<reference evidence="10 11" key="3">
    <citation type="submission" date="2018-08" db="EMBL/GenBank/DDBJ databases">
        <title>A genome reference for cultivated species of the human gut microbiota.</title>
        <authorList>
            <person name="Zou Y."/>
            <person name="Xue W."/>
            <person name="Luo G."/>
        </authorList>
    </citation>
    <scope>NUCLEOTIDE SEQUENCE [LARGE SCALE GENOMIC DNA]</scope>
    <source>
        <strain evidence="9 11">AF04-46</strain>
        <strain evidence="8 10">AF20-9LB</strain>
    </source>
</reference>
<dbReference type="EMBL" id="QSBI01000047">
    <property type="protein sequence ID" value="RGX05889.1"/>
    <property type="molecule type" value="Genomic_DNA"/>
</dbReference>
<evidence type="ECO:0000313" key="8">
    <source>
        <dbReference type="EMBL" id="RGS84607.1"/>
    </source>
</evidence>
<evidence type="ECO:0000313" key="4">
    <source>
        <dbReference type="EMBL" id="KAA4527786.1"/>
    </source>
</evidence>
<dbReference type="EMBL" id="JAQNWR010000010">
    <property type="protein sequence ID" value="MDC2409298.1"/>
    <property type="molecule type" value="Genomic_DNA"/>
</dbReference>
<dbReference type="Gene3D" id="1.20.1600.10">
    <property type="entry name" value="Outer membrane efflux proteins (OEP)"/>
    <property type="match status" value="1"/>
</dbReference>
<dbReference type="Proteomes" id="UP000318823">
    <property type="component" value="Chromosome"/>
</dbReference>
<dbReference type="Proteomes" id="UP000266492">
    <property type="component" value="Unassembled WGS sequence"/>
</dbReference>
<dbReference type="PANTHER" id="PTHR30203:SF33">
    <property type="entry name" value="BLR4455 PROTEIN"/>
    <property type="match status" value="1"/>
</dbReference>
<keyword evidence="2" id="KW-0564">Palmitate</keyword>
<dbReference type="Gene3D" id="2.20.200.10">
    <property type="entry name" value="Outer membrane efflux proteins (OEP)"/>
    <property type="match status" value="1"/>
</dbReference>
<dbReference type="PROSITE" id="PS51257">
    <property type="entry name" value="PROKAR_LIPOPROTEIN"/>
    <property type="match status" value="1"/>
</dbReference>
<dbReference type="STRING" id="28116.Bovatus_00150"/>
<evidence type="ECO:0000313" key="11">
    <source>
        <dbReference type="Proteomes" id="UP000286031"/>
    </source>
</evidence>
<dbReference type="EMBL" id="QRVZ01000006">
    <property type="protein sequence ID" value="RGS84607.1"/>
    <property type="molecule type" value="Genomic_DNA"/>
</dbReference>
<dbReference type="RefSeq" id="WP_004297381.1">
    <property type="nucleotide sequence ID" value="NZ_BAABYJ010000001.1"/>
</dbReference>
<evidence type="ECO:0000313" key="13">
    <source>
        <dbReference type="Proteomes" id="UP000365824"/>
    </source>
</evidence>
<evidence type="ECO:0000313" key="6">
    <source>
        <dbReference type="EMBL" id="MDC2742269.1"/>
    </source>
</evidence>
<dbReference type="EMBL" id="VWLB01000064">
    <property type="protein sequence ID" value="KAA3922535.1"/>
    <property type="molecule type" value="Genomic_DNA"/>
</dbReference>
<keyword evidence="2" id="KW-0472">Membrane</keyword>
<dbReference type="PANTHER" id="PTHR30203">
    <property type="entry name" value="OUTER MEMBRANE CATION EFFLUX PROTEIN"/>
    <property type="match status" value="1"/>
</dbReference>
<dbReference type="EMBL" id="JAQNZF010000009">
    <property type="protein sequence ID" value="MDC2742269.1"/>
    <property type="molecule type" value="Genomic_DNA"/>
</dbReference>
<dbReference type="Proteomes" id="UP001219389">
    <property type="component" value="Unassembled WGS sequence"/>
</dbReference>
<evidence type="ECO:0000313" key="9">
    <source>
        <dbReference type="EMBL" id="RGX05889.1"/>
    </source>
</evidence>
<reference evidence="13 14" key="4">
    <citation type="journal article" date="2019" name="Nat. Med.">
        <title>A library of human gut bacterial isolates paired with longitudinal multiomics data enables mechanistic microbiome research.</title>
        <authorList>
            <person name="Poyet M."/>
            <person name="Groussin M."/>
            <person name="Gibbons S.M."/>
            <person name="Avila-Pacheco J."/>
            <person name="Jiang X."/>
            <person name="Kearney S.M."/>
            <person name="Perrotta A.R."/>
            <person name="Berdy B."/>
            <person name="Zhao S."/>
            <person name="Lieberman T.D."/>
            <person name="Swanson P.K."/>
            <person name="Smith M."/>
            <person name="Roesemann S."/>
            <person name="Alexander J.E."/>
            <person name="Rich S.A."/>
            <person name="Livny J."/>
            <person name="Vlamakis H."/>
            <person name="Clish C."/>
            <person name="Bullock K."/>
            <person name="Deik A."/>
            <person name="Scott J."/>
            <person name="Pierce K.A."/>
            <person name="Xavier R.J."/>
            <person name="Alm E.J."/>
        </authorList>
    </citation>
    <scope>NUCLEOTIDE SEQUENCE [LARGE SCALE GENOMIC DNA]</scope>
    <source>
        <strain evidence="3 13">BIOML-A160</strain>
        <strain evidence="4 14">BIOML-A41</strain>
    </source>
</reference>
<gene>
    <name evidence="9" type="ORF">DWV35_23885</name>
    <name evidence="8" type="ORF">DWX70_09540</name>
    <name evidence="7" type="ORF">DYI28_06615</name>
    <name evidence="4" type="ORF">F3B85_24475</name>
    <name evidence="3" type="ORF">F3F25_25890</name>
    <name evidence="5" type="ORF">PO240_15580</name>
    <name evidence="6" type="ORF">PO382_08540</name>
</gene>
<comment type="subcellular location">
    <subcellularLocation>
        <location evidence="2">Cell membrane</location>
        <topology evidence="2">Lipid-anchor</topology>
    </subcellularLocation>
</comment>
<protein>
    <submittedName>
        <fullName evidence="3">Efflux transporter outer membrane subunit</fullName>
    </submittedName>
    <submittedName>
        <fullName evidence="9">TolC family protein</fullName>
    </submittedName>
</protein>
<dbReference type="Proteomes" id="UP000478493">
    <property type="component" value="Unassembled WGS sequence"/>
</dbReference>
<name>A0A139KRR9_BACOV</name>
<reference evidence="5" key="6">
    <citation type="submission" date="2022-10" db="EMBL/GenBank/DDBJ databases">
        <title>Human gut microbiome strain richness.</title>
        <authorList>
            <person name="Chen-Liaw A."/>
        </authorList>
    </citation>
    <scope>NUCLEOTIDE SEQUENCE</scope>
    <source>
        <strain evidence="6">BSD2780120875st1_E1_BSD2780120875_150330</strain>
        <strain evidence="5">F7_m1001271B151109d0_201107</strain>
    </source>
</reference>
<evidence type="ECO:0000256" key="2">
    <source>
        <dbReference type="RuleBase" id="RU362097"/>
    </source>
</evidence>
<keyword evidence="2" id="KW-0812">Transmembrane</keyword>
<evidence type="ECO:0000313" key="7">
    <source>
        <dbReference type="EMBL" id="QDM08415.1"/>
    </source>
</evidence>
<evidence type="ECO:0000256" key="1">
    <source>
        <dbReference type="ARBA" id="ARBA00007613"/>
    </source>
</evidence>
<evidence type="ECO:0000313" key="5">
    <source>
        <dbReference type="EMBL" id="MDC2409298.1"/>
    </source>
</evidence>
<dbReference type="Pfam" id="PF02321">
    <property type="entry name" value="OEP"/>
    <property type="match status" value="2"/>
</dbReference>
<dbReference type="EMBL" id="VWGP01000028">
    <property type="protein sequence ID" value="KAA4527786.1"/>
    <property type="molecule type" value="Genomic_DNA"/>
</dbReference>
<dbReference type="KEGG" id="boa:Bovatus_00150"/>
<reference evidence="12" key="1">
    <citation type="journal article" date="2018" name="J. Anim. Genet.">
        <title>Acquired interbacterial defense systems protect against interspecies antagonism in the human gut microbiome.</title>
        <authorList>
            <person name="Ross B.D."/>
            <person name="Verster A.J."/>
            <person name="Radey M.C."/>
            <person name="Schmidtke D.T."/>
            <person name="Pope C.E."/>
            <person name="Hoffman L.R."/>
            <person name="Hajjar A."/>
            <person name="Peterson S.B."/>
            <person name="Borenstein E."/>
            <person name="Mougous J."/>
        </authorList>
    </citation>
    <scope>NUCLEOTIDE SEQUENCE [LARGE SCALE GENOMIC DNA]</scope>
    <source>
        <strain evidence="12">3725 D1 iv</strain>
    </source>
</reference>
<evidence type="ECO:0000313" key="14">
    <source>
        <dbReference type="Proteomes" id="UP000478493"/>
    </source>
</evidence>
<dbReference type="EMBL" id="CP041395">
    <property type="protein sequence ID" value="QDM08415.1"/>
    <property type="molecule type" value="Genomic_DNA"/>
</dbReference>
<reference evidence="7" key="2">
    <citation type="journal article" date="2018" name="Nature">
        <title>Human gut bacteria contain acquired interbacterial defence systems.</title>
        <authorList>
            <person name="Ross B.D."/>
            <person name="Verster A.J."/>
            <person name="Radey M.C."/>
            <person name="Schmidtke D.T."/>
            <person name="Pope C.E."/>
            <person name="Hoffman L.R."/>
            <person name="Hajjar A."/>
            <person name="Peterson S.B."/>
            <person name="Borenstein E."/>
            <person name="Mougous J."/>
        </authorList>
    </citation>
    <scope>NUCLEOTIDE SEQUENCE</scope>
    <source>
        <strain evidence="7">3725 D1 iv</strain>
    </source>
</reference>
<dbReference type="AlphaFoldDB" id="A0A139KRR9"/>
<reference evidence="7" key="5">
    <citation type="submission" date="2019-07" db="EMBL/GenBank/DDBJ databases">
        <authorList>
            <person name="Ross B.D."/>
            <person name="Verster A.J."/>
            <person name="Radey M.C."/>
            <person name="Schmidtke D.T."/>
            <person name="Pope C.E."/>
            <person name="Hoffman L.R."/>
            <person name="Hajjar A."/>
            <person name="Peterson S.B."/>
            <person name="Borenstein E."/>
            <person name="Mougous J.D."/>
        </authorList>
    </citation>
    <scope>NUCLEOTIDE SEQUENCE</scope>
    <source>
        <strain evidence="7">3725 D1 iv</strain>
    </source>
</reference>
<comment type="similarity">
    <text evidence="1 2">Belongs to the outer membrane factor (OMF) (TC 1.B.17) family.</text>
</comment>
<dbReference type="InterPro" id="IPR010131">
    <property type="entry name" value="MdtP/NodT-like"/>
</dbReference>
<evidence type="ECO:0000313" key="10">
    <source>
        <dbReference type="Proteomes" id="UP000266492"/>
    </source>
</evidence>
<dbReference type="InterPro" id="IPR003423">
    <property type="entry name" value="OMP_efflux"/>
</dbReference>
<evidence type="ECO:0000313" key="12">
    <source>
        <dbReference type="Proteomes" id="UP000318823"/>
    </source>
</evidence>
<dbReference type="GO" id="GO:0005886">
    <property type="term" value="C:plasma membrane"/>
    <property type="evidence" value="ECO:0007669"/>
    <property type="project" value="UniProtKB-SubCell"/>
</dbReference>
<dbReference type="SUPFAM" id="SSF56954">
    <property type="entry name" value="Outer membrane efflux proteins (OEP)"/>
    <property type="match status" value="1"/>
</dbReference>
<dbReference type="GO" id="GO:0015562">
    <property type="term" value="F:efflux transmembrane transporter activity"/>
    <property type="evidence" value="ECO:0007669"/>
    <property type="project" value="InterPro"/>
</dbReference>
<keyword evidence="2" id="KW-0449">Lipoprotein</keyword>
<accession>A0A139KRR9</accession>
<dbReference type="Proteomes" id="UP000286031">
    <property type="component" value="Unassembled WGS sequence"/>
</dbReference>
<dbReference type="NCBIfam" id="TIGR01845">
    <property type="entry name" value="outer_NodT"/>
    <property type="match status" value="1"/>
</dbReference>
<dbReference type="Proteomes" id="UP001214017">
    <property type="component" value="Unassembled WGS sequence"/>
</dbReference>
<sequence length="459" mass="51372">MKRKKLYIAILLLAGVLTSCKVGKSYVRPDLHLPDSLERSQDSVSFGDQDWRDIYTDATLRSLIERALDHNKDMLIAAARVKEMAAQKRISTAALLPDIKGKVTGERELENHGGDAFKRSDTFEAQFLVSWEVDLWGNLRWARSASIAEYLQSIEAQRALQMTIVAEVAQAYYELVALDTELDIVKQTLKAREEGVRLARIRFAGGLTSETSYRQAQVELARTATLVPDLERKISLKENDIAYLAGEYPNKIARSRLLQEFNSPETLPVGLPSTLLERRPDIRQAEQKLIAANAKVGVAYTNMFPRLALTGGFGSESTSLSELLKSPYAVMEGALLTPIFGWGKNRAALKAKKAAYEAEVHSYEKSVLEAFKETRNAIVNFNKIKEVYELRANLERSAKSYMDLAQLQYINGVINYLDVLDAQRGYFDAQIGLSNAIRDELIAVVQLYKALGGGWEQNP</sequence>
<dbReference type="GeneID" id="29454988"/>
<evidence type="ECO:0000313" key="3">
    <source>
        <dbReference type="EMBL" id="KAA3922535.1"/>
    </source>
</evidence>
<dbReference type="Proteomes" id="UP000365824">
    <property type="component" value="Unassembled WGS sequence"/>
</dbReference>
<organism evidence="9 11">
    <name type="scientific">Bacteroides ovatus</name>
    <dbReference type="NCBI Taxonomy" id="28116"/>
    <lineage>
        <taxon>Bacteria</taxon>
        <taxon>Pseudomonadati</taxon>
        <taxon>Bacteroidota</taxon>
        <taxon>Bacteroidia</taxon>
        <taxon>Bacteroidales</taxon>
        <taxon>Bacteroidaceae</taxon>
        <taxon>Bacteroides</taxon>
    </lineage>
</organism>
<keyword evidence="2" id="KW-1134">Transmembrane beta strand</keyword>